<dbReference type="EMBL" id="EU016570">
    <property type="protein sequence ID" value="ABZ06231.1"/>
    <property type="molecule type" value="Genomic_DNA"/>
</dbReference>
<sequence length="68" mass="7940">MVMYPEKLTNKHETKSSKDFHVEFSNAKIDKFKPTFGDTKARHLEFPFSVPKGSHLSNMYFLCIESEL</sequence>
<organism evidence="1">
    <name type="scientific">uncultured marine microorganism HF4000_007I05</name>
    <dbReference type="NCBI Taxonomy" id="455511"/>
    <lineage>
        <taxon>unclassified sequences</taxon>
        <taxon>environmental samples</taxon>
    </lineage>
</organism>
<accession>B3T0X2</accession>
<dbReference type="AlphaFoldDB" id="B3T0X2"/>
<proteinExistence type="predicted"/>
<name>B3T0X2_9ZZZZ</name>
<gene>
    <name evidence="1" type="ORF">ALOHA_HF4000007I05ctg1g4</name>
</gene>
<protein>
    <submittedName>
        <fullName evidence="1">Uncharacterized protein</fullName>
    </submittedName>
</protein>
<evidence type="ECO:0000313" key="1">
    <source>
        <dbReference type="EMBL" id="ABZ06231.1"/>
    </source>
</evidence>
<reference evidence="1" key="1">
    <citation type="journal article" date="2008" name="ISME J.">
        <title>Genomic patterns of recombination, clonal divergence and environment in marine microbial populations.</title>
        <authorList>
            <person name="Konstantinidis K.T."/>
            <person name="Delong E.F."/>
        </authorList>
    </citation>
    <scope>NUCLEOTIDE SEQUENCE</scope>
</reference>